<feature type="transmembrane region" description="Helical" evidence="8">
    <location>
        <begin position="167"/>
        <end position="186"/>
    </location>
</feature>
<evidence type="ECO:0000256" key="4">
    <source>
        <dbReference type="ARBA" id="ARBA00022801"/>
    </source>
</evidence>
<dbReference type="InterPro" id="IPR035952">
    <property type="entry name" value="Rhomboid-like_sf"/>
</dbReference>
<dbReference type="GO" id="GO:0016020">
    <property type="term" value="C:membrane"/>
    <property type="evidence" value="ECO:0007669"/>
    <property type="project" value="UniProtKB-SubCell"/>
</dbReference>
<dbReference type="InterPro" id="IPR022764">
    <property type="entry name" value="Peptidase_S54_rhomboid_dom"/>
</dbReference>
<organism evidence="10 11">
    <name type="scientific">Lentzea tibetensis</name>
    <dbReference type="NCBI Taxonomy" id="2591470"/>
    <lineage>
        <taxon>Bacteria</taxon>
        <taxon>Bacillati</taxon>
        <taxon>Actinomycetota</taxon>
        <taxon>Actinomycetes</taxon>
        <taxon>Pseudonocardiales</taxon>
        <taxon>Pseudonocardiaceae</taxon>
        <taxon>Lentzea</taxon>
    </lineage>
</organism>
<evidence type="ECO:0000256" key="1">
    <source>
        <dbReference type="ARBA" id="ARBA00004141"/>
    </source>
</evidence>
<dbReference type="GO" id="GO:0004252">
    <property type="term" value="F:serine-type endopeptidase activity"/>
    <property type="evidence" value="ECO:0007669"/>
    <property type="project" value="InterPro"/>
</dbReference>
<name>A0A563EYN3_9PSEU</name>
<protein>
    <submittedName>
        <fullName evidence="10">Rhomboid family intramembrane serine protease</fullName>
    </submittedName>
</protein>
<dbReference type="Pfam" id="PF01694">
    <property type="entry name" value="Rhomboid"/>
    <property type="match status" value="1"/>
</dbReference>
<feature type="transmembrane region" description="Helical" evidence="8">
    <location>
        <begin position="225"/>
        <end position="254"/>
    </location>
</feature>
<dbReference type="InterPro" id="IPR050925">
    <property type="entry name" value="Rhomboid_protease_S54"/>
</dbReference>
<dbReference type="GO" id="GO:0006508">
    <property type="term" value="P:proteolysis"/>
    <property type="evidence" value="ECO:0007669"/>
    <property type="project" value="UniProtKB-KW"/>
</dbReference>
<evidence type="ECO:0000256" key="7">
    <source>
        <dbReference type="SAM" id="MobiDB-lite"/>
    </source>
</evidence>
<keyword evidence="6 8" id="KW-0472">Membrane</keyword>
<dbReference type="OrthoDB" id="9807874at2"/>
<evidence type="ECO:0000313" key="10">
    <source>
        <dbReference type="EMBL" id="TWP52830.1"/>
    </source>
</evidence>
<gene>
    <name evidence="10" type="ORF">FKR81_06820</name>
</gene>
<feature type="region of interest" description="Disordered" evidence="7">
    <location>
        <begin position="1"/>
        <end position="29"/>
    </location>
</feature>
<comment type="similarity">
    <text evidence="2">Belongs to the peptidase S54 family.</text>
</comment>
<feature type="transmembrane region" description="Helical" evidence="8">
    <location>
        <begin position="266"/>
        <end position="285"/>
    </location>
</feature>
<comment type="subcellular location">
    <subcellularLocation>
        <location evidence="1">Membrane</location>
        <topology evidence="1">Multi-pass membrane protein</topology>
    </subcellularLocation>
</comment>
<dbReference type="PANTHER" id="PTHR43731:SF14">
    <property type="entry name" value="PRESENILIN-ASSOCIATED RHOMBOID-LIKE PROTEIN, MITOCHONDRIAL"/>
    <property type="match status" value="1"/>
</dbReference>
<comment type="caution">
    <text evidence="10">The sequence shown here is derived from an EMBL/GenBank/DDBJ whole genome shotgun (WGS) entry which is preliminary data.</text>
</comment>
<evidence type="ECO:0000313" key="11">
    <source>
        <dbReference type="Proteomes" id="UP000316639"/>
    </source>
</evidence>
<feature type="transmembrane region" description="Helical" evidence="8">
    <location>
        <begin position="76"/>
        <end position="99"/>
    </location>
</feature>
<dbReference type="PANTHER" id="PTHR43731">
    <property type="entry name" value="RHOMBOID PROTEASE"/>
    <property type="match status" value="1"/>
</dbReference>
<evidence type="ECO:0000259" key="9">
    <source>
        <dbReference type="Pfam" id="PF01694"/>
    </source>
</evidence>
<proteinExistence type="inferred from homology"/>
<evidence type="ECO:0000256" key="8">
    <source>
        <dbReference type="SAM" id="Phobius"/>
    </source>
</evidence>
<dbReference type="AlphaFoldDB" id="A0A563EYN3"/>
<accession>A0A563EYN3</accession>
<keyword evidence="5 8" id="KW-1133">Transmembrane helix</keyword>
<keyword evidence="3 8" id="KW-0812">Transmembrane</keyword>
<feature type="transmembrane region" description="Helical" evidence="8">
    <location>
        <begin position="128"/>
        <end position="155"/>
    </location>
</feature>
<keyword evidence="10" id="KW-0645">Protease</keyword>
<evidence type="ECO:0000256" key="3">
    <source>
        <dbReference type="ARBA" id="ARBA00022692"/>
    </source>
</evidence>
<dbReference type="SUPFAM" id="SSF144091">
    <property type="entry name" value="Rhomboid-like"/>
    <property type="match status" value="1"/>
</dbReference>
<reference evidence="10 11" key="1">
    <citation type="submission" date="2019-07" db="EMBL/GenBank/DDBJ databases">
        <title>Lentzea xizangensis sp. nov., isolated from Qinghai-Tibetan Plateau Soils.</title>
        <authorList>
            <person name="Huang J."/>
        </authorList>
    </citation>
    <scope>NUCLEOTIDE SEQUENCE [LARGE SCALE GENOMIC DNA]</scope>
    <source>
        <strain evidence="10 11">FXJ1.1311</strain>
    </source>
</reference>
<feature type="compositionally biased region" description="Pro residues" evidence="7">
    <location>
        <begin position="1"/>
        <end position="10"/>
    </location>
</feature>
<evidence type="ECO:0000256" key="2">
    <source>
        <dbReference type="ARBA" id="ARBA00009045"/>
    </source>
</evidence>
<dbReference type="EMBL" id="VOBR01000004">
    <property type="protein sequence ID" value="TWP52830.1"/>
    <property type="molecule type" value="Genomic_DNA"/>
</dbReference>
<keyword evidence="4" id="KW-0378">Hydrolase</keyword>
<sequence>MTNYPVPPGEPVGAQPELPACARHSDRPTGLRCTRCDRPACPECLREASVGYQCVDCVREGQRTVRRVRTIAGAELSTKLVVTPALVGLNVLVFVATAVQAQGIGTNYTSQLFHSWSLFPPSVANGEWWRLFTAGFLHFGPAHLALNMLALWLLGRELEPVLGRLRYVGVYVMALLGGSAAAYTFGTICGETAGASGAVFGLMGGLLAVLLRLKLSLTPALTTIGINVLISVLVPGISLLGHLGGLVVGGLLTAGMVYPPAKQRNAWQLSAVVAILVLLAIVVVTRNSALIDQNIIVVPTGDGDTACLVRR</sequence>
<dbReference type="Proteomes" id="UP000316639">
    <property type="component" value="Unassembled WGS sequence"/>
</dbReference>
<evidence type="ECO:0000256" key="5">
    <source>
        <dbReference type="ARBA" id="ARBA00022989"/>
    </source>
</evidence>
<evidence type="ECO:0000256" key="6">
    <source>
        <dbReference type="ARBA" id="ARBA00023136"/>
    </source>
</evidence>
<keyword evidence="11" id="KW-1185">Reference proteome</keyword>
<feature type="transmembrane region" description="Helical" evidence="8">
    <location>
        <begin position="192"/>
        <end position="213"/>
    </location>
</feature>
<feature type="domain" description="Peptidase S54 rhomboid" evidence="9">
    <location>
        <begin position="126"/>
        <end position="256"/>
    </location>
</feature>
<dbReference type="Gene3D" id="1.20.1540.10">
    <property type="entry name" value="Rhomboid-like"/>
    <property type="match status" value="1"/>
</dbReference>